<feature type="domain" description="D-serine dehydratase-like" evidence="3">
    <location>
        <begin position="263"/>
        <end position="358"/>
    </location>
</feature>
<keyword evidence="5" id="KW-1185">Reference proteome</keyword>
<comment type="caution">
    <text evidence="4">The sequence shown here is derived from an EMBL/GenBank/DDBJ whole genome shotgun (WGS) entry which is preliminary data.</text>
</comment>
<dbReference type="EMBL" id="JAMZEC010000001">
    <property type="protein sequence ID" value="MCP2344237.1"/>
    <property type="molecule type" value="Genomic_DNA"/>
</dbReference>
<dbReference type="InterPro" id="IPR001608">
    <property type="entry name" value="Ala_racemase_N"/>
</dbReference>
<dbReference type="SMART" id="SM01119">
    <property type="entry name" value="D-ser_dehydrat"/>
    <property type="match status" value="1"/>
</dbReference>
<dbReference type="Pfam" id="PF14031">
    <property type="entry name" value="D-ser_dehydrat"/>
    <property type="match status" value="1"/>
</dbReference>
<dbReference type="PANTHER" id="PTHR28004:SF2">
    <property type="entry name" value="D-SERINE DEHYDRATASE"/>
    <property type="match status" value="1"/>
</dbReference>
<accession>A0ABT1JR85</accession>
<gene>
    <name evidence="4" type="ORF">HD595_000359</name>
</gene>
<organism evidence="4 5">
    <name type="scientific">Nonomuraea roseoviolacea subsp. carminata</name>
    <dbReference type="NCBI Taxonomy" id="160689"/>
    <lineage>
        <taxon>Bacteria</taxon>
        <taxon>Bacillati</taxon>
        <taxon>Actinomycetota</taxon>
        <taxon>Actinomycetes</taxon>
        <taxon>Streptosporangiales</taxon>
        <taxon>Streptosporangiaceae</taxon>
        <taxon>Nonomuraea</taxon>
    </lineage>
</organism>
<evidence type="ECO:0000256" key="2">
    <source>
        <dbReference type="ARBA" id="ARBA00023239"/>
    </source>
</evidence>
<dbReference type="SUPFAM" id="SSF51419">
    <property type="entry name" value="PLP-binding barrel"/>
    <property type="match status" value="1"/>
</dbReference>
<keyword evidence="2" id="KW-0456">Lyase</keyword>
<dbReference type="PANTHER" id="PTHR28004">
    <property type="entry name" value="ZGC:162816-RELATED"/>
    <property type="match status" value="1"/>
</dbReference>
<dbReference type="Gene3D" id="3.20.20.10">
    <property type="entry name" value="Alanine racemase"/>
    <property type="match status" value="1"/>
</dbReference>
<name>A0ABT1JR85_9ACTN</name>
<dbReference type="InterPro" id="IPR026956">
    <property type="entry name" value="D-ser_dehydrat-like_dom"/>
</dbReference>
<dbReference type="InterPro" id="IPR029066">
    <property type="entry name" value="PLP-binding_barrel"/>
</dbReference>
<dbReference type="Pfam" id="PF01168">
    <property type="entry name" value="Ala_racemase_N"/>
    <property type="match status" value="1"/>
</dbReference>
<evidence type="ECO:0000256" key="1">
    <source>
        <dbReference type="ARBA" id="ARBA00005323"/>
    </source>
</evidence>
<evidence type="ECO:0000259" key="3">
    <source>
        <dbReference type="SMART" id="SM01119"/>
    </source>
</evidence>
<comment type="similarity">
    <text evidence="1">Belongs to the DSD1 family.</text>
</comment>
<dbReference type="InterPro" id="IPR051466">
    <property type="entry name" value="D-amino_acid_metab_enzyme"/>
</dbReference>
<proteinExistence type="inferred from homology"/>
<dbReference type="InterPro" id="IPR042208">
    <property type="entry name" value="D-ser_dehydrat-like_sf"/>
</dbReference>
<dbReference type="Gene3D" id="2.40.37.20">
    <property type="entry name" value="D-serine dehydratase-like domain"/>
    <property type="match status" value="1"/>
</dbReference>
<dbReference type="Proteomes" id="UP001320766">
    <property type="component" value="Unassembled WGS sequence"/>
</dbReference>
<sequence length="375" mass="39635">MPYPCGREDTVYPELDTPALLIDLGAVRANVAEMAKVAATHGVALRPHIKTHKMPELALMQIEAGARGITCAKLGEAEIMADAGIDDILLAFPIWGEPKTRRLEALRERATVRVSLDSPEVAAGLGRLGLRTGSPVEVLVEVDTGQHRLGRPPGRPTADLVAEIAAIPGVEVVGLLTLAGHAYHARTPAELAEVSRREGTDLVATAELCARDGIELREISVGSTPTARHVAGVAGVTEIRPGTYIFNDTAMIRLGVATEESAASRVLATVIARPSPDRVVLDAGTKCLTSDNAGSPGWIRAAGIPWLSMDFLNEEHAVARLDPEHAHDGELPVGTRVQLIPGHACTVTNLFDVACGVEDGRVVTELRVAARGAVR</sequence>
<dbReference type="RefSeq" id="WP_253765212.1">
    <property type="nucleotide sequence ID" value="NZ_BAAAVE010000036.1"/>
</dbReference>
<evidence type="ECO:0000313" key="4">
    <source>
        <dbReference type="EMBL" id="MCP2344237.1"/>
    </source>
</evidence>
<protein>
    <submittedName>
        <fullName evidence="4">D-serine deaminase-like pyridoxal phosphate-dependent protein</fullName>
    </submittedName>
</protein>
<reference evidence="4 5" key="1">
    <citation type="submission" date="2022-06" db="EMBL/GenBank/DDBJ databases">
        <title>Sequencing the genomes of 1000 actinobacteria strains.</title>
        <authorList>
            <person name="Klenk H.-P."/>
        </authorList>
    </citation>
    <scope>NUCLEOTIDE SEQUENCE [LARGE SCALE GENOMIC DNA]</scope>
    <source>
        <strain evidence="4 5">DSM 44170</strain>
    </source>
</reference>
<evidence type="ECO:0000313" key="5">
    <source>
        <dbReference type="Proteomes" id="UP001320766"/>
    </source>
</evidence>